<reference evidence="1" key="1">
    <citation type="submission" date="2023-06" db="EMBL/GenBank/DDBJ databases">
        <authorList>
            <person name="Jiang Y."/>
            <person name="Liu Q."/>
        </authorList>
    </citation>
    <scope>NUCLEOTIDE SEQUENCE</scope>
    <source>
        <strain evidence="1">CGMCC 1.12090</strain>
    </source>
</reference>
<evidence type="ECO:0000313" key="2">
    <source>
        <dbReference type="Proteomes" id="UP001169027"/>
    </source>
</evidence>
<accession>A0ABT8SBT2</accession>
<keyword evidence="2" id="KW-1185">Reference proteome</keyword>
<dbReference type="EMBL" id="JAUKVY010000027">
    <property type="protein sequence ID" value="MDO1536380.1"/>
    <property type="molecule type" value="Genomic_DNA"/>
</dbReference>
<protein>
    <submittedName>
        <fullName evidence="1">Uncharacterized protein</fullName>
    </submittedName>
</protein>
<sequence length="106" mass="11116">MNLNFSHQAREHQMTALLGGVAMTMNGIAPSPERATQLNKLLDRISAGVGVTVEKVKSVLAAYSAGGAPARADLLEASAEWRAQVPVLRQAPDAAHEAETSNAPRG</sequence>
<gene>
    <name evidence="1" type="ORF">Q2T77_29255</name>
</gene>
<evidence type="ECO:0000313" key="1">
    <source>
        <dbReference type="EMBL" id="MDO1536380.1"/>
    </source>
</evidence>
<name>A0ABT8SBT2_9BURK</name>
<dbReference type="Proteomes" id="UP001169027">
    <property type="component" value="Unassembled WGS sequence"/>
</dbReference>
<comment type="caution">
    <text evidence="1">The sequence shown here is derived from an EMBL/GenBank/DDBJ whole genome shotgun (WGS) entry which is preliminary data.</text>
</comment>
<organism evidence="1 2">
    <name type="scientific">Variovorax ginsengisoli</name>
    <dbReference type="NCBI Taxonomy" id="363844"/>
    <lineage>
        <taxon>Bacteria</taxon>
        <taxon>Pseudomonadati</taxon>
        <taxon>Pseudomonadota</taxon>
        <taxon>Betaproteobacteria</taxon>
        <taxon>Burkholderiales</taxon>
        <taxon>Comamonadaceae</taxon>
        <taxon>Variovorax</taxon>
    </lineage>
</organism>
<proteinExistence type="predicted"/>
<dbReference type="RefSeq" id="WP_301814410.1">
    <property type="nucleotide sequence ID" value="NZ_JAUJZH010000027.1"/>
</dbReference>